<name>A0A7J7XIX5_MYOMY</name>
<dbReference type="EMBL" id="JABWUV010000006">
    <property type="protein sequence ID" value="KAF6349250.1"/>
    <property type="molecule type" value="Genomic_DNA"/>
</dbReference>
<evidence type="ECO:0000313" key="3">
    <source>
        <dbReference type="Proteomes" id="UP000527355"/>
    </source>
</evidence>
<accession>A0A7J7XIX5</accession>
<organism evidence="2 3">
    <name type="scientific">Myotis myotis</name>
    <name type="common">Greater mouse-eared bat</name>
    <name type="synonym">Vespertilio myotis</name>
    <dbReference type="NCBI Taxonomy" id="51298"/>
    <lineage>
        <taxon>Eukaryota</taxon>
        <taxon>Metazoa</taxon>
        <taxon>Chordata</taxon>
        <taxon>Craniata</taxon>
        <taxon>Vertebrata</taxon>
        <taxon>Euteleostomi</taxon>
        <taxon>Mammalia</taxon>
        <taxon>Eutheria</taxon>
        <taxon>Laurasiatheria</taxon>
        <taxon>Chiroptera</taxon>
        <taxon>Yangochiroptera</taxon>
        <taxon>Vespertilionidae</taxon>
        <taxon>Myotis</taxon>
    </lineage>
</organism>
<dbReference type="AlphaFoldDB" id="A0A7J7XIX5"/>
<feature type="compositionally biased region" description="Polar residues" evidence="1">
    <location>
        <begin position="140"/>
        <end position="152"/>
    </location>
</feature>
<comment type="caution">
    <text evidence="2">The sequence shown here is derived from an EMBL/GenBank/DDBJ whole genome shotgun (WGS) entry which is preliminary data.</text>
</comment>
<reference evidence="2 3" key="1">
    <citation type="journal article" date="2020" name="Nature">
        <title>Six reference-quality genomes reveal evolution of bat adaptations.</title>
        <authorList>
            <person name="Jebb D."/>
            <person name="Huang Z."/>
            <person name="Pippel M."/>
            <person name="Hughes G.M."/>
            <person name="Lavrichenko K."/>
            <person name="Devanna P."/>
            <person name="Winkler S."/>
            <person name="Jermiin L.S."/>
            <person name="Skirmuntt E.C."/>
            <person name="Katzourakis A."/>
            <person name="Burkitt-Gray L."/>
            <person name="Ray D.A."/>
            <person name="Sullivan K.A.M."/>
            <person name="Roscito J.G."/>
            <person name="Kirilenko B.M."/>
            <person name="Davalos L.M."/>
            <person name="Corthals A.P."/>
            <person name="Power M.L."/>
            <person name="Jones G."/>
            <person name="Ransome R.D."/>
            <person name="Dechmann D.K.N."/>
            <person name="Locatelli A.G."/>
            <person name="Puechmaille S.J."/>
            <person name="Fedrigo O."/>
            <person name="Jarvis E.D."/>
            <person name="Hiller M."/>
            <person name="Vernes S.C."/>
            <person name="Myers E.W."/>
            <person name="Teeling E.C."/>
        </authorList>
    </citation>
    <scope>NUCLEOTIDE SEQUENCE [LARGE SCALE GENOMIC DNA]</scope>
    <source>
        <strain evidence="2">MMyoMyo1</strain>
        <tissue evidence="2">Flight muscle</tissue>
    </source>
</reference>
<feature type="region of interest" description="Disordered" evidence="1">
    <location>
        <begin position="131"/>
        <end position="153"/>
    </location>
</feature>
<proteinExistence type="predicted"/>
<evidence type="ECO:0000313" key="2">
    <source>
        <dbReference type="EMBL" id="KAF6349250.1"/>
    </source>
</evidence>
<evidence type="ECO:0000256" key="1">
    <source>
        <dbReference type="SAM" id="MobiDB-lite"/>
    </source>
</evidence>
<keyword evidence="3" id="KW-1185">Reference proteome</keyword>
<dbReference type="Proteomes" id="UP000527355">
    <property type="component" value="Unassembled WGS sequence"/>
</dbReference>
<gene>
    <name evidence="2" type="ORF">mMyoMyo1_011796</name>
</gene>
<sequence>MAEPFHHWSRWGDEVLHRGRCRGTGDLGLMTSFQLLWPPSSQEAGTGTALAWFLWLCTPQVTLYTVRGTLVSAWAMRPASGRKAQLGHLSLEARDPQEHCEVLTSSPEWPLLPQASSSSLALPSRATLLLPRPGGRRELSVTSPGTSVSSRALSVKRGRFPGNWA</sequence>
<protein>
    <submittedName>
        <fullName evidence="2">Uncharacterized protein</fullName>
    </submittedName>
</protein>